<dbReference type="EMBL" id="CM001889">
    <property type="protein sequence ID" value="EOY44925.1"/>
    <property type="molecule type" value="Genomic_DNA"/>
</dbReference>
<name>A0A7U9DKT6_STRLI</name>
<organism evidence="1 2">
    <name type="scientific">Streptomyces lividans 1326</name>
    <dbReference type="NCBI Taxonomy" id="1200984"/>
    <lineage>
        <taxon>Bacteria</taxon>
        <taxon>Bacillati</taxon>
        <taxon>Actinomycetota</taxon>
        <taxon>Actinomycetes</taxon>
        <taxon>Kitasatosporales</taxon>
        <taxon>Streptomycetaceae</taxon>
        <taxon>Streptomyces</taxon>
    </lineage>
</organism>
<evidence type="ECO:0000313" key="2">
    <source>
        <dbReference type="Proteomes" id="UP000014062"/>
    </source>
</evidence>
<sequence>MSVFPPYYERVCTCQRGVGYGFSPRSPCPDQGRAGCVPH</sequence>
<evidence type="ECO:0000313" key="1">
    <source>
        <dbReference type="EMBL" id="EOY44925.1"/>
    </source>
</evidence>
<protein>
    <submittedName>
        <fullName evidence="1">Uncharacterized protein</fullName>
    </submittedName>
</protein>
<dbReference type="AlphaFoldDB" id="A0A7U9DKT6"/>
<dbReference type="Proteomes" id="UP000014062">
    <property type="component" value="Chromosome"/>
</dbReference>
<accession>A0A7U9DKT6</accession>
<reference evidence="2" key="1">
    <citation type="journal article" date="2013" name="Genome Biol. Evol.">
        <title>The genome sequence of Streptomyces lividans 66 reveals a novel tRNA-dependent peptide biosynthetic system within a metal-related genomic island.</title>
        <authorList>
            <person name="Cruz-Morales P."/>
            <person name="Vijgenboom E."/>
            <person name="Iruegas-Bocardo F."/>
            <person name="Girard G."/>
            <person name="Yanez-Guerra L.A."/>
            <person name="Ramos-Aboites H.E."/>
            <person name="Pernodet J.L."/>
            <person name="Anne J."/>
            <person name="van Wezel G.P."/>
            <person name="Barona-Gomez F."/>
        </authorList>
    </citation>
    <scope>NUCLEOTIDE SEQUENCE [LARGE SCALE GENOMIC DNA]</scope>
    <source>
        <strain evidence="2">1326</strain>
    </source>
</reference>
<gene>
    <name evidence="1" type="ORF">SLI_0206</name>
</gene>
<proteinExistence type="predicted"/>